<dbReference type="Pfam" id="PF09994">
    <property type="entry name" value="T6SS_Tle1-like_cat"/>
    <property type="match status" value="1"/>
</dbReference>
<evidence type="ECO:0000313" key="4">
    <source>
        <dbReference type="Proteomes" id="UP000255355"/>
    </source>
</evidence>
<feature type="domain" description="T6SS Phospholipase effector Tle1-like catalytic" evidence="2">
    <location>
        <begin position="2"/>
        <end position="265"/>
    </location>
</feature>
<dbReference type="PANTHER" id="PTHR33840:SF1">
    <property type="entry name" value="TLE1 PHOSPHOLIPASE DOMAIN-CONTAINING PROTEIN"/>
    <property type="match status" value="1"/>
</dbReference>
<protein>
    <submittedName>
        <fullName evidence="3">Putative alpha/beta hydrolase family protein DUF2235</fullName>
    </submittedName>
</protein>
<dbReference type="EMBL" id="QQAZ01000006">
    <property type="protein sequence ID" value="RDI49778.1"/>
    <property type="molecule type" value="Genomic_DNA"/>
</dbReference>
<dbReference type="InterPro" id="IPR018712">
    <property type="entry name" value="Tle1-like_cat"/>
</dbReference>
<evidence type="ECO:0000256" key="1">
    <source>
        <dbReference type="SAM" id="MobiDB-lite"/>
    </source>
</evidence>
<dbReference type="STRING" id="1210089.GCA_001613165_02381"/>
<comment type="caution">
    <text evidence="3">The sequence shown here is derived from an EMBL/GenBank/DDBJ whole genome shotgun (WGS) entry which is preliminary data.</text>
</comment>
<dbReference type="GO" id="GO:0016787">
    <property type="term" value="F:hydrolase activity"/>
    <property type="evidence" value="ECO:0007669"/>
    <property type="project" value="UniProtKB-KW"/>
</dbReference>
<dbReference type="AlphaFoldDB" id="A0A370H2D9"/>
<dbReference type="Proteomes" id="UP000255355">
    <property type="component" value="Unassembled WGS sequence"/>
</dbReference>
<dbReference type="PANTHER" id="PTHR33840">
    <property type="match status" value="1"/>
</dbReference>
<reference evidence="3 4" key="1">
    <citation type="submission" date="2018-07" db="EMBL/GenBank/DDBJ databases">
        <title>Genomic Encyclopedia of Type Strains, Phase IV (KMG-IV): sequencing the most valuable type-strain genomes for metagenomic binning, comparative biology and taxonomic classification.</title>
        <authorList>
            <person name="Goeker M."/>
        </authorList>
    </citation>
    <scope>NUCLEOTIDE SEQUENCE [LARGE SCALE GENOMIC DNA]</scope>
    <source>
        <strain evidence="3 4">DSM 44952</strain>
    </source>
</reference>
<gene>
    <name evidence="3" type="ORF">DFR68_106215</name>
</gene>
<evidence type="ECO:0000259" key="2">
    <source>
        <dbReference type="Pfam" id="PF09994"/>
    </source>
</evidence>
<proteinExistence type="predicted"/>
<organism evidence="3 4">
    <name type="scientific">Nocardia mexicana</name>
    <dbReference type="NCBI Taxonomy" id="279262"/>
    <lineage>
        <taxon>Bacteria</taxon>
        <taxon>Bacillati</taxon>
        <taxon>Actinomycetota</taxon>
        <taxon>Actinomycetes</taxon>
        <taxon>Mycobacteriales</taxon>
        <taxon>Nocardiaceae</taxon>
        <taxon>Nocardia</taxon>
    </lineage>
</organism>
<feature type="region of interest" description="Disordered" evidence="1">
    <location>
        <begin position="358"/>
        <end position="393"/>
    </location>
</feature>
<feature type="compositionally biased region" description="Acidic residues" evidence="1">
    <location>
        <begin position="383"/>
        <end position="393"/>
    </location>
</feature>
<sequence length="393" mass="44774">MKRLVVCCDGTWGSESNPTVSNVVKIAESVRLGTTLDTGEHVGQRVFYADGPGSQGYLADKLLGGAFGLGLDANVSTMYWQLALNWEPGDEIFIFGFSRGAYTARSVAGMIHRLGLLKPEAMIDKRYPEALKIYRERKRHPDEPEPPHWADFRKENCVYPVPIKFIGVFDTVGAMGVPGVTSWRYRFHDVRLSPHVHCARQALAIDERRRIFAPCLWEVTDEADVEQQRPDRVKQVWFKGGHGDIGGGNTDTRLSDITLRWMVDEAAVQGLQFDRERLEQLIARSPVFDNSVQPHNELPIGYRILNLLGLMVNPRSQRYYADFWRRMSEPEDKKVYLSSTVQVCEDYRPPNLERWQRELEKQGKPLPSEPVENVVAEPSPELEVPELEEPVRA</sequence>
<keyword evidence="4" id="KW-1185">Reference proteome</keyword>
<evidence type="ECO:0000313" key="3">
    <source>
        <dbReference type="EMBL" id="RDI49778.1"/>
    </source>
</evidence>
<name>A0A370H2D9_9NOCA</name>
<dbReference type="RefSeq" id="WP_068018049.1">
    <property type="nucleotide sequence ID" value="NZ_QQAZ01000006.1"/>
</dbReference>
<accession>A0A370H2D9</accession>
<dbReference type="OrthoDB" id="4378831at2"/>
<keyword evidence="3" id="KW-0378">Hydrolase</keyword>